<name>A0A1I7TX95_9PELO</name>
<evidence type="ECO:0000313" key="1">
    <source>
        <dbReference type="Proteomes" id="UP000095282"/>
    </source>
</evidence>
<reference evidence="2" key="1">
    <citation type="submission" date="2016-11" db="UniProtKB">
        <authorList>
            <consortium name="WormBaseParasite"/>
        </authorList>
    </citation>
    <scope>IDENTIFICATION</scope>
</reference>
<sequence length="110" mass="12872">MSSSSLLSYLFDHVEAWKTQPIALVNARLSALGSRDVTFVHRRGHIKGTVQLLNRNPYDAVFLHEGQWISVKDYFYVRYGRIIDDRCFLLFIKERPDYGLFPLELVDIHD</sequence>
<dbReference type="SUPFAM" id="SSF101690">
    <property type="entry name" value="PAZ domain"/>
    <property type="match status" value="1"/>
</dbReference>
<organism evidence="1 2">
    <name type="scientific">Caenorhabditis tropicalis</name>
    <dbReference type="NCBI Taxonomy" id="1561998"/>
    <lineage>
        <taxon>Eukaryota</taxon>
        <taxon>Metazoa</taxon>
        <taxon>Ecdysozoa</taxon>
        <taxon>Nematoda</taxon>
        <taxon>Chromadorea</taxon>
        <taxon>Rhabditida</taxon>
        <taxon>Rhabditina</taxon>
        <taxon>Rhabditomorpha</taxon>
        <taxon>Rhabditoidea</taxon>
        <taxon>Rhabditidae</taxon>
        <taxon>Peloderinae</taxon>
        <taxon>Caenorhabditis</taxon>
    </lineage>
</organism>
<dbReference type="WBParaSite" id="Csp11.Scaffold629.g12716.t1">
    <property type="protein sequence ID" value="Csp11.Scaffold629.g12716.t1"/>
    <property type="gene ID" value="Csp11.Scaffold629.g12716"/>
</dbReference>
<dbReference type="AlphaFoldDB" id="A0A1I7TX95"/>
<accession>A0A1I7TX95</accession>
<protein>
    <submittedName>
        <fullName evidence="2">SH2 domain-containing protein</fullName>
    </submittedName>
</protein>
<dbReference type="InterPro" id="IPR036085">
    <property type="entry name" value="PAZ_dom_sf"/>
</dbReference>
<evidence type="ECO:0000313" key="2">
    <source>
        <dbReference type="WBParaSite" id="Csp11.Scaffold629.g12716.t1"/>
    </source>
</evidence>
<proteinExistence type="predicted"/>
<keyword evidence="1" id="KW-1185">Reference proteome</keyword>
<dbReference type="Proteomes" id="UP000095282">
    <property type="component" value="Unplaced"/>
</dbReference>